<evidence type="ECO:0000313" key="3">
    <source>
        <dbReference type="EMBL" id="CAA9457194.1"/>
    </source>
</evidence>
<evidence type="ECO:0000256" key="1">
    <source>
        <dbReference type="ARBA" id="ARBA00023125"/>
    </source>
</evidence>
<dbReference type="InterPro" id="IPR050807">
    <property type="entry name" value="TransReg_Diox_bact_type"/>
</dbReference>
<sequence>MNKRFTEVDGSRLRQLRQERALSLRELGERSGVAFDTINKLENEHRKAQPRTIRRLAEALGVEPKELMNSEE</sequence>
<dbReference type="Pfam" id="PF01381">
    <property type="entry name" value="HTH_3"/>
    <property type="match status" value="1"/>
</dbReference>
<dbReference type="PANTHER" id="PTHR46797:SF1">
    <property type="entry name" value="METHYLPHOSPHONATE SYNTHASE"/>
    <property type="match status" value="1"/>
</dbReference>
<organism evidence="3">
    <name type="scientific">uncultured Rubrobacteraceae bacterium</name>
    <dbReference type="NCBI Taxonomy" id="349277"/>
    <lineage>
        <taxon>Bacteria</taxon>
        <taxon>Bacillati</taxon>
        <taxon>Actinomycetota</taxon>
        <taxon>Rubrobacteria</taxon>
        <taxon>Rubrobacterales</taxon>
        <taxon>Rubrobacteraceae</taxon>
        <taxon>environmental samples</taxon>
    </lineage>
</organism>
<dbReference type="SUPFAM" id="SSF47413">
    <property type="entry name" value="lambda repressor-like DNA-binding domains"/>
    <property type="match status" value="1"/>
</dbReference>
<evidence type="ECO:0000259" key="2">
    <source>
        <dbReference type="PROSITE" id="PS50943"/>
    </source>
</evidence>
<accession>A0A6J4QWM8</accession>
<keyword evidence="1" id="KW-0238">DNA-binding</keyword>
<dbReference type="AlphaFoldDB" id="A0A6J4QWM8"/>
<name>A0A6J4QWM8_9ACTN</name>
<dbReference type="CDD" id="cd00093">
    <property type="entry name" value="HTH_XRE"/>
    <property type="match status" value="1"/>
</dbReference>
<protein>
    <recommendedName>
        <fullName evidence="2">HTH cro/C1-type domain-containing protein</fullName>
    </recommendedName>
</protein>
<feature type="domain" description="HTH cro/C1-type" evidence="2">
    <location>
        <begin position="13"/>
        <end position="67"/>
    </location>
</feature>
<dbReference type="InterPro" id="IPR001387">
    <property type="entry name" value="Cro/C1-type_HTH"/>
</dbReference>
<dbReference type="InterPro" id="IPR010982">
    <property type="entry name" value="Lambda_DNA-bd_dom_sf"/>
</dbReference>
<dbReference type="PANTHER" id="PTHR46797">
    <property type="entry name" value="HTH-TYPE TRANSCRIPTIONAL REGULATOR"/>
    <property type="match status" value="1"/>
</dbReference>
<dbReference type="GO" id="GO:0005829">
    <property type="term" value="C:cytosol"/>
    <property type="evidence" value="ECO:0007669"/>
    <property type="project" value="TreeGrafter"/>
</dbReference>
<dbReference type="Gene3D" id="1.10.260.40">
    <property type="entry name" value="lambda repressor-like DNA-binding domains"/>
    <property type="match status" value="1"/>
</dbReference>
<dbReference type="EMBL" id="CADCVE010000059">
    <property type="protein sequence ID" value="CAA9457194.1"/>
    <property type="molecule type" value="Genomic_DNA"/>
</dbReference>
<dbReference type="GO" id="GO:0003677">
    <property type="term" value="F:DNA binding"/>
    <property type="evidence" value="ECO:0007669"/>
    <property type="project" value="UniProtKB-KW"/>
</dbReference>
<gene>
    <name evidence="3" type="ORF">AVDCRST_MAG28-2635</name>
</gene>
<dbReference type="GO" id="GO:0003700">
    <property type="term" value="F:DNA-binding transcription factor activity"/>
    <property type="evidence" value="ECO:0007669"/>
    <property type="project" value="TreeGrafter"/>
</dbReference>
<dbReference type="SMART" id="SM00530">
    <property type="entry name" value="HTH_XRE"/>
    <property type="match status" value="1"/>
</dbReference>
<dbReference type="PROSITE" id="PS50943">
    <property type="entry name" value="HTH_CROC1"/>
    <property type="match status" value="1"/>
</dbReference>
<proteinExistence type="predicted"/>
<reference evidence="3" key="1">
    <citation type="submission" date="2020-02" db="EMBL/GenBank/DDBJ databases">
        <authorList>
            <person name="Meier V. D."/>
        </authorList>
    </citation>
    <scope>NUCLEOTIDE SEQUENCE</scope>
    <source>
        <strain evidence="3">AVDCRST_MAG28</strain>
    </source>
</reference>